<name>A0A2N1PV16_9BACT</name>
<evidence type="ECO:0008006" key="5">
    <source>
        <dbReference type="Google" id="ProtNLM"/>
    </source>
</evidence>
<keyword evidence="2" id="KW-0808">Transferase</keyword>
<dbReference type="PANTHER" id="PTHR30160:SF1">
    <property type="entry name" value="LIPOPOLYSACCHARIDE 1,2-N-ACETYLGLUCOSAMINETRANSFERASE-RELATED"/>
    <property type="match status" value="1"/>
</dbReference>
<dbReference type="GO" id="GO:0008713">
    <property type="term" value="F:ADP-heptose-lipopolysaccharide heptosyltransferase activity"/>
    <property type="evidence" value="ECO:0007669"/>
    <property type="project" value="TreeGrafter"/>
</dbReference>
<evidence type="ECO:0000256" key="1">
    <source>
        <dbReference type="ARBA" id="ARBA00022676"/>
    </source>
</evidence>
<dbReference type="Proteomes" id="UP000233256">
    <property type="component" value="Unassembled WGS sequence"/>
</dbReference>
<gene>
    <name evidence="3" type="ORF">CVV64_01645</name>
</gene>
<proteinExistence type="predicted"/>
<evidence type="ECO:0000256" key="2">
    <source>
        <dbReference type="ARBA" id="ARBA00022679"/>
    </source>
</evidence>
<sequence length="716" mass="79267">MIPSRPPLRILVIRLRYIGDVVLTVPFLRELRKGCSSAHITLMTGPAAFPVIQGCPYVDDIIIYDKKNRHSSLASRLGFIRELRSLNFDVSFVLQRSFSSAFYAYASGIPLRVGFDTEGRGFMLNRRVFYDKNQYESDAFMENLRIIGLGHDDNTLGTFEKAPAGSGVATYVKNLVQRSQFGISRGYAVINPGPDGSPKSWYSSGFAELAAMLINKLGLDVAITWGPGEKAAAEAIYNLLDLSGRGEGPSLSLAPATDIPELILLLKSSRIMITTDTGPLHMAAANNIPTVTIFGPTNPVKWSPRDSEIHGWVKEFLPCWPCDYNRCSRDWQCMKMITADKVFSKVRQILDGRVQRDDIGAGHRVINFRAFQRFEDRRNILVIETSSVGEVVLISPALRALRGAFPNARITALVIPGTRGVIEGLDTIDEIICYDKFGKHRNFTEALEFIRGLRKRNFDLVLLFHRSFRSAVVSFFTGARDRVGVSTQGRGFLVNETVPNRGNPFQHEIERNNDIIRSLGIEPLSNRLEFHIPDSANEFARQILEDNSVTDGRLGGLYPGAGWPSKRWRGTNFAALGREMIRQGLCEKIVVLWGPGEEELARGIAIEIGENGFIPPATSLKELGALIRSCSVLVTNDTGPMHMASAIMAPQVVLMGPTHPRRWGPMMGPSRILFSGENCGPCNRRECDSCICMDSISVESCIAAARELLIESGGIR</sequence>
<reference evidence="3 4" key="1">
    <citation type="journal article" date="2017" name="ISME J.">
        <title>Potential for microbial H2 and metal transformations associated with novel bacteria and archaea in deep terrestrial subsurface sediments.</title>
        <authorList>
            <person name="Hernsdorf A.W."/>
            <person name="Amano Y."/>
            <person name="Miyakawa K."/>
            <person name="Ise K."/>
            <person name="Suzuki Y."/>
            <person name="Anantharaman K."/>
            <person name="Probst A."/>
            <person name="Burstein D."/>
            <person name="Thomas B.C."/>
            <person name="Banfield J.F."/>
        </authorList>
    </citation>
    <scope>NUCLEOTIDE SEQUENCE [LARGE SCALE GENOMIC DNA]</scope>
    <source>
        <strain evidence="3">HGW-Wallbacteria-1</strain>
    </source>
</reference>
<dbReference type="Pfam" id="PF01075">
    <property type="entry name" value="Glyco_transf_9"/>
    <property type="match status" value="2"/>
</dbReference>
<comment type="caution">
    <text evidence="3">The sequence shown here is derived from an EMBL/GenBank/DDBJ whole genome shotgun (WGS) entry which is preliminary data.</text>
</comment>
<dbReference type="InterPro" id="IPR051199">
    <property type="entry name" value="LPS_LOS_Heptosyltrfase"/>
</dbReference>
<dbReference type="AlphaFoldDB" id="A0A2N1PV16"/>
<dbReference type="CDD" id="cd03789">
    <property type="entry name" value="GT9_LPS_heptosyltransferase"/>
    <property type="match status" value="2"/>
</dbReference>
<dbReference type="PANTHER" id="PTHR30160">
    <property type="entry name" value="TETRAACYLDISACCHARIDE 4'-KINASE-RELATED"/>
    <property type="match status" value="1"/>
</dbReference>
<dbReference type="GO" id="GO:0009244">
    <property type="term" value="P:lipopolysaccharide core region biosynthetic process"/>
    <property type="evidence" value="ECO:0007669"/>
    <property type="project" value="TreeGrafter"/>
</dbReference>
<dbReference type="SUPFAM" id="SSF53756">
    <property type="entry name" value="UDP-Glycosyltransferase/glycogen phosphorylase"/>
    <property type="match status" value="2"/>
</dbReference>
<keyword evidence="1" id="KW-0328">Glycosyltransferase</keyword>
<accession>A0A2N1PV16</accession>
<organism evidence="3 4">
    <name type="scientific">Candidatus Wallbacteria bacterium HGW-Wallbacteria-1</name>
    <dbReference type="NCBI Taxonomy" id="2013854"/>
    <lineage>
        <taxon>Bacteria</taxon>
        <taxon>Candidatus Walliibacteriota</taxon>
    </lineage>
</organism>
<protein>
    <recommendedName>
        <fullName evidence="5">Lipopolysaccharide heptosyltransferase II</fullName>
    </recommendedName>
</protein>
<dbReference type="InterPro" id="IPR002201">
    <property type="entry name" value="Glyco_trans_9"/>
</dbReference>
<dbReference type="Gene3D" id="3.40.50.2000">
    <property type="entry name" value="Glycogen Phosphorylase B"/>
    <property type="match status" value="4"/>
</dbReference>
<evidence type="ECO:0000313" key="3">
    <source>
        <dbReference type="EMBL" id="PKK92148.1"/>
    </source>
</evidence>
<evidence type="ECO:0000313" key="4">
    <source>
        <dbReference type="Proteomes" id="UP000233256"/>
    </source>
</evidence>
<dbReference type="GO" id="GO:0005829">
    <property type="term" value="C:cytosol"/>
    <property type="evidence" value="ECO:0007669"/>
    <property type="project" value="TreeGrafter"/>
</dbReference>
<dbReference type="EMBL" id="PGXC01000001">
    <property type="protein sequence ID" value="PKK92148.1"/>
    <property type="molecule type" value="Genomic_DNA"/>
</dbReference>